<gene>
    <name evidence="1" type="ORF">O181_080012</name>
</gene>
<keyword evidence="2" id="KW-1185">Reference proteome</keyword>
<dbReference type="AlphaFoldDB" id="A0A9Q3IH26"/>
<sequence>MTTKNHLNQKKPLGETIGPEVDIILNIERPYQPLLRRPAYPASPKSRDTLEINIKELLDLGVIRKVGHNDWVEITTPVIVEWHNCKSRMVGDLRALSTYTVPDRYQYQKYKFPLPRYLMHCI</sequence>
<proteinExistence type="predicted"/>
<reference evidence="1" key="1">
    <citation type="submission" date="2021-03" db="EMBL/GenBank/DDBJ databases">
        <title>Draft genome sequence of rust myrtle Austropuccinia psidii MF-1, a brazilian biotype.</title>
        <authorList>
            <person name="Quecine M.C."/>
            <person name="Pachon D.M.R."/>
            <person name="Bonatelli M.L."/>
            <person name="Correr F.H."/>
            <person name="Franceschini L.M."/>
            <person name="Leite T.F."/>
            <person name="Margarido G.R.A."/>
            <person name="Almeida C.A."/>
            <person name="Ferrarezi J.A."/>
            <person name="Labate C.A."/>
        </authorList>
    </citation>
    <scope>NUCLEOTIDE SEQUENCE</scope>
    <source>
        <strain evidence="1">MF-1</strain>
    </source>
</reference>
<dbReference type="InterPro" id="IPR043502">
    <property type="entry name" value="DNA/RNA_pol_sf"/>
</dbReference>
<dbReference type="Proteomes" id="UP000765509">
    <property type="component" value="Unassembled WGS sequence"/>
</dbReference>
<comment type="caution">
    <text evidence="1">The sequence shown here is derived from an EMBL/GenBank/DDBJ whole genome shotgun (WGS) entry which is preliminary data.</text>
</comment>
<organism evidence="1 2">
    <name type="scientific">Austropuccinia psidii MF-1</name>
    <dbReference type="NCBI Taxonomy" id="1389203"/>
    <lineage>
        <taxon>Eukaryota</taxon>
        <taxon>Fungi</taxon>
        <taxon>Dikarya</taxon>
        <taxon>Basidiomycota</taxon>
        <taxon>Pucciniomycotina</taxon>
        <taxon>Pucciniomycetes</taxon>
        <taxon>Pucciniales</taxon>
        <taxon>Sphaerophragmiaceae</taxon>
        <taxon>Austropuccinia</taxon>
    </lineage>
</organism>
<protein>
    <submittedName>
        <fullName evidence="1">Uncharacterized protein</fullName>
    </submittedName>
</protein>
<dbReference type="Gene3D" id="3.10.10.10">
    <property type="entry name" value="HIV Type 1 Reverse Transcriptase, subunit A, domain 1"/>
    <property type="match status" value="1"/>
</dbReference>
<accession>A0A9Q3IH26</accession>
<dbReference type="SUPFAM" id="SSF56672">
    <property type="entry name" value="DNA/RNA polymerases"/>
    <property type="match status" value="1"/>
</dbReference>
<evidence type="ECO:0000313" key="2">
    <source>
        <dbReference type="Proteomes" id="UP000765509"/>
    </source>
</evidence>
<dbReference type="EMBL" id="AVOT02044946">
    <property type="protein sequence ID" value="MBW0540297.1"/>
    <property type="molecule type" value="Genomic_DNA"/>
</dbReference>
<name>A0A9Q3IH26_9BASI</name>
<evidence type="ECO:0000313" key="1">
    <source>
        <dbReference type="EMBL" id="MBW0540297.1"/>
    </source>
</evidence>